<keyword evidence="2" id="KW-1185">Reference proteome</keyword>
<organism evidence="1 2">
    <name type="scientific">Melia azedarach</name>
    <name type="common">Chinaberry tree</name>
    <dbReference type="NCBI Taxonomy" id="155640"/>
    <lineage>
        <taxon>Eukaryota</taxon>
        <taxon>Viridiplantae</taxon>
        <taxon>Streptophyta</taxon>
        <taxon>Embryophyta</taxon>
        <taxon>Tracheophyta</taxon>
        <taxon>Spermatophyta</taxon>
        <taxon>Magnoliopsida</taxon>
        <taxon>eudicotyledons</taxon>
        <taxon>Gunneridae</taxon>
        <taxon>Pentapetalae</taxon>
        <taxon>rosids</taxon>
        <taxon>malvids</taxon>
        <taxon>Sapindales</taxon>
        <taxon>Meliaceae</taxon>
        <taxon>Melia</taxon>
    </lineage>
</organism>
<evidence type="ECO:0000313" key="1">
    <source>
        <dbReference type="EMBL" id="KAJ4706329.1"/>
    </source>
</evidence>
<sequence length="1501" mass="170704">MDQRRQQSKDSLSYSNLFNLESLMNFKLPQQDDDFDYYGNSSQDESRGSQGGARVNHSNGTMSGLVKAKKRSHNSDEEDEDGYYGTHITEERYRSMLGEHIQKYKRRIKDSPVTPILPRMGIPAPKTNLGGSKTRKLGSDQRGGLYEMETASDWLNDISPRRPVNYHETEFTPKVMYEPPYLDIGEGITYRIPPTYDKMAPSLNLPSFSDIQVEEFYLKGTLDLGSLAAMMGSDKKFGPRSRVGMGEPRPQYESLQARLKALMASNSAQKFSLKVSDIGNSSIPEGAAGNIQRSILSEGGVLQVYYVKVLEKGDTYEIIERALPKKPKVKKDPSVIEKEEMEKIGKVWVSIVKRDIPRYHKTFFSFHKKQQIDARRFSENCQREVKLKVSRSLKLMRGAAIRTRKLARDMLLFWKRVDKEMAEVRKREEREAAEALKREQELREAKRQQQRLNFLIQQTELYSHFMQNKSNSQPSEALPVVDEKANDQELLLSSSDVEPGDEEDPEEAQLKKEALKAAQTAVSKQKMLTSTFDTECSRLREAAESEAVLQDVSVAGSANIDLHNPSTMPVTSTVQTPELFKGSLKEYQLKGLQWLVNCYEQGLNGILADEMGLGKTIQAMAFLAHLAEEKNIWGPFLVVAPASVLNNWADEISRFCPDLKTLPYWGGLQERMVLRKNINPKRLYRRDAGFHILITSYQLLVADEKYFRRVKWQYMVLDEAQAIKSSNSIRWKTLLSFNCRNRLLLTAMNSLTSGFPKELRAMQSMGGTLNEHQLNRLHAILKPFMLRRVKKDVISELTTKTEVTVHCKLSSRQQAFYQAIKNKISLAGLFDNSRGHLNEKKILNLMNIVIQLRKVCNHPELFERNEGSSYLYFGEIPNSLLPPPFGELEDVPYSGSWNPIEYKIPKLVHQEILQSSETLCSAVGRGISKELFQQRFNIFSAENVYRSIFSRATNSDSFSVKSGTFGFTRLTDLSPAEVSFVANGSFIERLLFSVLRRDRQFLDGILDSLMEAMDDELNENFYDRGKVRAVTRLLLIPSRSETNLLRRKFTVGPGYDPFEDLVISHQDRLLSNIKLLHAIYTFIPQARAPPINAQCSDRNFAYRMTEEQQDPWVKRLLIGFARTSEHNGPRKPGGPHHLIQEIDSELPVAKPALQLTYQIFGSCPPMQSFDPAKLLTDSGKLQTLDILLKRLRAENHRVLLFAQMTKMLNILEDYMNYRKYRYLRLDGSSTIMDRRDMVRDFQHRSDIFVFLLSTRAGGLGINLTAADTVIFYESDWNPTLDLQAMDRAHRLGQTKDVTVYRLICKETVEEKILQRASQKNTVQQLVMTGGHVQGDILAPEDVVSLLLDDAQLEQKLKELPLQVKDRQKKKNPTKAIRLDAEGDASLEDLSNALAQGSGQDASADTEKASSSNKKRKAASGKQTTPKARNTQKINDPTSTVMDYELDDPLPMTDPQSQRSKRVKRPKKSINENLEPAFTATPSVVSEPTHHQQPMHEFGSGG</sequence>
<proteinExistence type="predicted"/>
<name>A0ACC1X4T9_MELAZ</name>
<reference evidence="1 2" key="1">
    <citation type="journal article" date="2023" name="Science">
        <title>Complex scaffold remodeling in plant triterpene biosynthesis.</title>
        <authorList>
            <person name="De La Pena R."/>
            <person name="Hodgson H."/>
            <person name="Liu J.C."/>
            <person name="Stephenson M.J."/>
            <person name="Martin A.C."/>
            <person name="Owen C."/>
            <person name="Harkess A."/>
            <person name="Leebens-Mack J."/>
            <person name="Jimenez L.E."/>
            <person name="Osbourn A."/>
            <person name="Sattely E.S."/>
        </authorList>
    </citation>
    <scope>NUCLEOTIDE SEQUENCE [LARGE SCALE GENOMIC DNA]</scope>
    <source>
        <strain evidence="2">cv. JPN11</strain>
        <tissue evidence="1">Leaf</tissue>
    </source>
</reference>
<evidence type="ECO:0000313" key="2">
    <source>
        <dbReference type="Proteomes" id="UP001164539"/>
    </source>
</evidence>
<protein>
    <submittedName>
        <fullName evidence="1">DNA helicase INO80-like protein</fullName>
    </submittedName>
</protein>
<dbReference type="Proteomes" id="UP001164539">
    <property type="component" value="Chromosome 11"/>
</dbReference>
<dbReference type="EMBL" id="CM051404">
    <property type="protein sequence ID" value="KAJ4706329.1"/>
    <property type="molecule type" value="Genomic_DNA"/>
</dbReference>
<gene>
    <name evidence="1" type="ORF">OWV82_019993</name>
</gene>
<comment type="caution">
    <text evidence="1">The sequence shown here is derived from an EMBL/GenBank/DDBJ whole genome shotgun (WGS) entry which is preliminary data.</text>
</comment>
<accession>A0ACC1X4T9</accession>